<name>A0A6C0JY27_9ZZZZ</name>
<sequence>MSDVPSFYCIQLSDSLVPSISLKANGIALFCRWFSYSRSTKSVETSGLHSNHLRKVIDEMVPFLDEFVEEGFTMYVVEINGSSLPSLLLSVTDIDAGRVQNRSLVKRVQITNQRYPSCIENELERLRTHDYHYLRELEFGPGLIHPLFHTRPDALSKLKNLTHLSFDLLDGDLLGTISSLVNLKSLEVRTFKRPTKAIDGYKCKDLSLSILKCTSIHLVDLLHYFDVTKIEKVHVLDPEPNKYWCKPSDYTKEELVDLLNQVPIVRTTKKFADEHHYHFRPDELVIDPTTKGYIATGLHKKVIYSPESGQEMAPYTGTGATHFYLDGKENFKHTYILRADKEYSVRSLGTVSGYFKLRKIKCRFTAGSPNINATGVFYLVMDIKQRDPVDDLQEVD</sequence>
<protein>
    <submittedName>
        <fullName evidence="1">Uncharacterized protein</fullName>
    </submittedName>
</protein>
<dbReference type="EMBL" id="MN740698">
    <property type="protein sequence ID" value="QHU08644.1"/>
    <property type="molecule type" value="Genomic_DNA"/>
</dbReference>
<reference evidence="1" key="1">
    <citation type="journal article" date="2020" name="Nature">
        <title>Giant virus diversity and host interactions through global metagenomics.</title>
        <authorList>
            <person name="Schulz F."/>
            <person name="Roux S."/>
            <person name="Paez-Espino D."/>
            <person name="Jungbluth S."/>
            <person name="Walsh D.A."/>
            <person name="Denef V.J."/>
            <person name="McMahon K.D."/>
            <person name="Konstantinidis K.T."/>
            <person name="Eloe-Fadrosh E.A."/>
            <person name="Kyrpides N.C."/>
            <person name="Woyke T."/>
        </authorList>
    </citation>
    <scope>NUCLEOTIDE SEQUENCE</scope>
    <source>
        <strain evidence="1">GVMAG-S-1063924-116</strain>
    </source>
</reference>
<evidence type="ECO:0000313" key="1">
    <source>
        <dbReference type="EMBL" id="QHU08644.1"/>
    </source>
</evidence>
<accession>A0A6C0JY27</accession>
<proteinExistence type="predicted"/>
<organism evidence="1">
    <name type="scientific">viral metagenome</name>
    <dbReference type="NCBI Taxonomy" id="1070528"/>
    <lineage>
        <taxon>unclassified sequences</taxon>
        <taxon>metagenomes</taxon>
        <taxon>organismal metagenomes</taxon>
    </lineage>
</organism>
<dbReference type="AlphaFoldDB" id="A0A6C0JY27"/>